<protein>
    <submittedName>
        <fullName evidence="1">Uncharacterized protein</fullName>
    </submittedName>
</protein>
<evidence type="ECO:0000313" key="2">
    <source>
        <dbReference type="Proteomes" id="UP000188320"/>
    </source>
</evidence>
<proteinExistence type="predicted"/>
<dbReference type="Proteomes" id="UP000188320">
    <property type="component" value="Unassembled WGS sequence"/>
</dbReference>
<sequence>MEGTRSSRLLDVSQEIWDHCLITGTRPQINYIPSAINPADAPSRLVCYETEQEGFGVCQLVPGPSGVSDKRIPASLEIFDQSICVSPMELDPASHPEDQAEKTNNDPDYSLLEATLWFPDLLKLSVQRPLPIPACYKQ</sequence>
<evidence type="ECO:0000313" key="1">
    <source>
        <dbReference type="EMBL" id="OMH79600.1"/>
    </source>
</evidence>
<comment type="caution">
    <text evidence="1">The sequence shown here is derived from an EMBL/GenBank/DDBJ whole genome shotgun (WGS) entry which is preliminary data.</text>
</comment>
<name>A0A1R1PF23_ZANCU</name>
<keyword evidence="2" id="KW-1185">Reference proteome</keyword>
<organism evidence="1 2">
    <name type="scientific">Zancudomyces culisetae</name>
    <name type="common">Gut fungus</name>
    <name type="synonym">Smittium culisetae</name>
    <dbReference type="NCBI Taxonomy" id="1213189"/>
    <lineage>
        <taxon>Eukaryota</taxon>
        <taxon>Fungi</taxon>
        <taxon>Fungi incertae sedis</taxon>
        <taxon>Zoopagomycota</taxon>
        <taxon>Kickxellomycotina</taxon>
        <taxon>Harpellomycetes</taxon>
        <taxon>Harpellales</taxon>
        <taxon>Legeriomycetaceae</taxon>
        <taxon>Zancudomyces</taxon>
    </lineage>
</organism>
<reference evidence="2" key="1">
    <citation type="submission" date="2017-01" db="EMBL/GenBank/DDBJ databases">
        <authorList>
            <person name="Wang Y."/>
            <person name="White M."/>
            <person name="Kvist S."/>
            <person name="Moncalvo J.-M."/>
        </authorList>
    </citation>
    <scope>NUCLEOTIDE SEQUENCE [LARGE SCALE GENOMIC DNA]</scope>
    <source>
        <strain evidence="2">COL-18-3</strain>
    </source>
</reference>
<dbReference type="AlphaFoldDB" id="A0A1R1PF23"/>
<accession>A0A1R1PF23</accession>
<gene>
    <name evidence="1" type="ORF">AX774_g6983</name>
</gene>
<dbReference type="OrthoDB" id="2400069at2759"/>
<dbReference type="EMBL" id="LSSK01001492">
    <property type="protein sequence ID" value="OMH79600.1"/>
    <property type="molecule type" value="Genomic_DNA"/>
</dbReference>